<feature type="transmembrane region" description="Helical" evidence="7">
    <location>
        <begin position="133"/>
        <end position="156"/>
    </location>
</feature>
<name>A9UYQ8_MONBE</name>
<dbReference type="Pfam" id="PF03134">
    <property type="entry name" value="TB2_DP1_HVA22"/>
    <property type="match status" value="1"/>
</dbReference>
<gene>
    <name evidence="8" type="ORF">MONBRDRAFT_36970</name>
</gene>
<feature type="region of interest" description="Disordered" evidence="6">
    <location>
        <begin position="513"/>
        <end position="559"/>
    </location>
</feature>
<dbReference type="InParanoid" id="A9UYQ8"/>
<dbReference type="GO" id="GO:0016020">
    <property type="term" value="C:membrane"/>
    <property type="evidence" value="ECO:0007669"/>
    <property type="project" value="UniProtKB-SubCell"/>
</dbReference>
<dbReference type="eggNOG" id="ENOG502SFCW">
    <property type="taxonomic scope" value="Eukaryota"/>
</dbReference>
<evidence type="ECO:0000256" key="4">
    <source>
        <dbReference type="ARBA" id="ARBA00022989"/>
    </source>
</evidence>
<evidence type="ECO:0000256" key="2">
    <source>
        <dbReference type="ARBA" id="ARBA00008573"/>
    </source>
</evidence>
<dbReference type="Proteomes" id="UP000001357">
    <property type="component" value="Unassembled WGS sequence"/>
</dbReference>
<dbReference type="GeneID" id="5891008"/>
<dbReference type="PANTHER" id="PTHR12300">
    <property type="entry name" value="HVA22-LIKE PROTEINS"/>
    <property type="match status" value="1"/>
</dbReference>
<feature type="transmembrane region" description="Helical" evidence="7">
    <location>
        <begin position="168"/>
        <end position="188"/>
    </location>
</feature>
<evidence type="ECO:0000256" key="1">
    <source>
        <dbReference type="ARBA" id="ARBA00004141"/>
    </source>
</evidence>
<keyword evidence="3 7" id="KW-0812">Transmembrane</keyword>
<feature type="transmembrane region" description="Helical" evidence="7">
    <location>
        <begin position="254"/>
        <end position="271"/>
    </location>
</feature>
<accession>A9UYQ8</accession>
<evidence type="ECO:0000313" key="8">
    <source>
        <dbReference type="EMBL" id="EDQ89504.1"/>
    </source>
</evidence>
<evidence type="ECO:0000256" key="7">
    <source>
        <dbReference type="SAM" id="Phobius"/>
    </source>
</evidence>
<reference evidence="8 9" key="1">
    <citation type="journal article" date="2008" name="Nature">
        <title>The genome of the choanoflagellate Monosiga brevicollis and the origin of metazoans.</title>
        <authorList>
            <consortium name="JGI Sequencing"/>
            <person name="King N."/>
            <person name="Westbrook M.J."/>
            <person name="Young S.L."/>
            <person name="Kuo A."/>
            <person name="Abedin M."/>
            <person name="Chapman J."/>
            <person name="Fairclough S."/>
            <person name="Hellsten U."/>
            <person name="Isogai Y."/>
            <person name="Letunic I."/>
            <person name="Marr M."/>
            <person name="Pincus D."/>
            <person name="Putnam N."/>
            <person name="Rokas A."/>
            <person name="Wright K.J."/>
            <person name="Zuzow R."/>
            <person name="Dirks W."/>
            <person name="Good M."/>
            <person name="Goodstein D."/>
            <person name="Lemons D."/>
            <person name="Li W."/>
            <person name="Lyons J.B."/>
            <person name="Morris A."/>
            <person name="Nichols S."/>
            <person name="Richter D.J."/>
            <person name="Salamov A."/>
            <person name="Bork P."/>
            <person name="Lim W.A."/>
            <person name="Manning G."/>
            <person name="Miller W.T."/>
            <person name="McGinnis W."/>
            <person name="Shapiro H."/>
            <person name="Tjian R."/>
            <person name="Grigoriev I.V."/>
            <person name="Rokhsar D."/>
        </authorList>
    </citation>
    <scope>NUCLEOTIDE SEQUENCE [LARGE SCALE GENOMIC DNA]</scope>
    <source>
        <strain evidence="9">MX1 / ATCC 50154</strain>
    </source>
</reference>
<protein>
    <submittedName>
        <fullName evidence="8">Uncharacterized protein</fullName>
    </submittedName>
</protein>
<dbReference type="RefSeq" id="XP_001745533.1">
    <property type="nucleotide sequence ID" value="XM_001745481.1"/>
</dbReference>
<feature type="compositionally biased region" description="Polar residues" evidence="6">
    <location>
        <begin position="523"/>
        <end position="535"/>
    </location>
</feature>
<keyword evidence="4 7" id="KW-1133">Transmembrane helix</keyword>
<sequence length="559" mass="62524">MEQLNQLWVLTDQAHAWSAQMVVASHEAWLWTEDQMQRHLPPEFAEEVRAALLSTAECLRLWAIVGWSMTRTVASLAHEHPFWFGGVLAAIVTLLAVRWAVRWLYYKIQQHVVRLEQRLRHWQHRTMQTSSRAWRWIICVMPHIIFTSLFSLALLSPHSRRFLDDTRTLFTLGVIIPICLSLATLLPLELDDGSNDAAEDANDRPAAARKHQSMGAPQREILNLARRSWVSYWSALALLFTMTQPPFVVSLLPMIPLATAASSGIVLWLWLPFVHGCEVVADGWHWVLRTALPLLATRQEALTTQTGMITNIVVPAIKGSLPAAVQNFVEPIVQGGLVVVVAIPFFFSPRFIQHFGCALVGALVPAYKALDILGRPSLLKPQGQDTRTPAPMSEPMSALILHWLQYWVAAVLFYAAHEFLEGPLSALPFWYDAEIVAYLWLQLPYYRGAELVTSTLVQIRPVQHVLLPFSPVRSVQRIRLGTAQPRPGSRLSGATLGASPSLGQHTVRRRLLAQKPDLGPSTPLRQSLTSSTKPRTQAAPAPQLDLSEENDPPATAKEE</sequence>
<dbReference type="InterPro" id="IPR004345">
    <property type="entry name" value="TB2_DP1_HVA22"/>
</dbReference>
<comment type="similarity">
    <text evidence="2">Belongs to the DP1 family.</text>
</comment>
<organism evidence="8 9">
    <name type="scientific">Monosiga brevicollis</name>
    <name type="common">Choanoflagellate</name>
    <dbReference type="NCBI Taxonomy" id="81824"/>
    <lineage>
        <taxon>Eukaryota</taxon>
        <taxon>Choanoflagellata</taxon>
        <taxon>Craspedida</taxon>
        <taxon>Salpingoecidae</taxon>
        <taxon>Monosiga</taxon>
    </lineage>
</organism>
<feature type="transmembrane region" description="Helical" evidence="7">
    <location>
        <begin position="82"/>
        <end position="101"/>
    </location>
</feature>
<dbReference type="PANTHER" id="PTHR12300:SF161">
    <property type="entry name" value="RECEPTOR EXPRESSION-ENHANCING PROTEIN"/>
    <property type="match status" value="1"/>
</dbReference>
<keyword evidence="5 7" id="KW-0472">Membrane</keyword>
<dbReference type="AlphaFoldDB" id="A9UYQ8"/>
<comment type="subcellular location">
    <subcellularLocation>
        <location evidence="1">Membrane</location>
        <topology evidence="1">Multi-pass membrane protein</topology>
    </subcellularLocation>
</comment>
<dbReference type="EMBL" id="CH991550">
    <property type="protein sequence ID" value="EDQ89504.1"/>
    <property type="molecule type" value="Genomic_DNA"/>
</dbReference>
<evidence type="ECO:0000256" key="3">
    <source>
        <dbReference type="ARBA" id="ARBA00022692"/>
    </source>
</evidence>
<proteinExistence type="inferred from homology"/>
<dbReference type="KEGG" id="mbr:MONBRDRAFT_36970"/>
<evidence type="ECO:0000256" key="6">
    <source>
        <dbReference type="SAM" id="MobiDB-lite"/>
    </source>
</evidence>
<evidence type="ECO:0000256" key="5">
    <source>
        <dbReference type="ARBA" id="ARBA00023136"/>
    </source>
</evidence>
<keyword evidence="9" id="KW-1185">Reference proteome</keyword>
<evidence type="ECO:0000313" key="9">
    <source>
        <dbReference type="Proteomes" id="UP000001357"/>
    </source>
</evidence>